<feature type="transmembrane region" description="Helical" evidence="1">
    <location>
        <begin position="196"/>
        <end position="213"/>
    </location>
</feature>
<dbReference type="HOGENOM" id="CLU_085555_0_0_1"/>
<feature type="transmembrane region" description="Helical" evidence="1">
    <location>
        <begin position="131"/>
        <end position="153"/>
    </location>
</feature>
<evidence type="ECO:0000313" key="2">
    <source>
        <dbReference type="EnsemblProtists" id="EOD09219"/>
    </source>
</evidence>
<dbReference type="KEGG" id="ehx:EMIHUDRAFT_216561"/>
<dbReference type="RefSeq" id="XP_005761648.1">
    <property type="nucleotide sequence ID" value="XM_005761591.1"/>
</dbReference>
<evidence type="ECO:0000313" key="3">
    <source>
        <dbReference type="Proteomes" id="UP000013827"/>
    </source>
</evidence>
<protein>
    <recommendedName>
        <fullName evidence="4">Derlin</fullName>
    </recommendedName>
</protein>
<sequence>MSQHACVLEGNAAAGNIISLLLIAIFDAASSSSKARWFSVHSFANLLVVATSIKSVLVVMKDPFNAMDSRIYHDRSVFGSASPWPIYIVNAVHVYHMLAFRNLTSADYFHHLMFIPTVGFLGQTYEWGALRNFLCFFISGLPGGVDYLMLTLVKHKQIDVMLQKRMCAAINVWLRNPGITYEVAIMWMAWLYERSTVPPAVILLVASLSWFNAQYYNKQAVANYAIAHVFGRTAPPHRLTRSCSETAHANRHVEERISVTTGLKVPEWGPEAKKPQNTIGALVV</sequence>
<proteinExistence type="predicted"/>
<dbReference type="GeneID" id="17255480"/>
<evidence type="ECO:0000256" key="1">
    <source>
        <dbReference type="SAM" id="Phobius"/>
    </source>
</evidence>
<dbReference type="Proteomes" id="UP000013827">
    <property type="component" value="Unassembled WGS sequence"/>
</dbReference>
<keyword evidence="1" id="KW-0472">Membrane</keyword>
<reference evidence="3" key="1">
    <citation type="journal article" date="2013" name="Nature">
        <title>Pan genome of the phytoplankton Emiliania underpins its global distribution.</title>
        <authorList>
            <person name="Read B.A."/>
            <person name="Kegel J."/>
            <person name="Klute M.J."/>
            <person name="Kuo A."/>
            <person name="Lefebvre S.C."/>
            <person name="Maumus F."/>
            <person name="Mayer C."/>
            <person name="Miller J."/>
            <person name="Monier A."/>
            <person name="Salamov A."/>
            <person name="Young J."/>
            <person name="Aguilar M."/>
            <person name="Claverie J.M."/>
            <person name="Frickenhaus S."/>
            <person name="Gonzalez K."/>
            <person name="Herman E.K."/>
            <person name="Lin Y.C."/>
            <person name="Napier J."/>
            <person name="Ogata H."/>
            <person name="Sarno A.F."/>
            <person name="Shmutz J."/>
            <person name="Schroeder D."/>
            <person name="de Vargas C."/>
            <person name="Verret F."/>
            <person name="von Dassow P."/>
            <person name="Valentin K."/>
            <person name="Van de Peer Y."/>
            <person name="Wheeler G."/>
            <person name="Dacks J.B."/>
            <person name="Delwiche C.F."/>
            <person name="Dyhrman S.T."/>
            <person name="Glockner G."/>
            <person name="John U."/>
            <person name="Richards T."/>
            <person name="Worden A.Z."/>
            <person name="Zhang X."/>
            <person name="Grigoriev I.V."/>
            <person name="Allen A.E."/>
            <person name="Bidle K."/>
            <person name="Borodovsky M."/>
            <person name="Bowler C."/>
            <person name="Brownlee C."/>
            <person name="Cock J.M."/>
            <person name="Elias M."/>
            <person name="Gladyshev V.N."/>
            <person name="Groth M."/>
            <person name="Guda C."/>
            <person name="Hadaegh A."/>
            <person name="Iglesias-Rodriguez M.D."/>
            <person name="Jenkins J."/>
            <person name="Jones B.M."/>
            <person name="Lawson T."/>
            <person name="Leese F."/>
            <person name="Lindquist E."/>
            <person name="Lobanov A."/>
            <person name="Lomsadze A."/>
            <person name="Malik S.B."/>
            <person name="Marsh M.E."/>
            <person name="Mackinder L."/>
            <person name="Mock T."/>
            <person name="Mueller-Roeber B."/>
            <person name="Pagarete A."/>
            <person name="Parker M."/>
            <person name="Probert I."/>
            <person name="Quesneville H."/>
            <person name="Raines C."/>
            <person name="Rensing S.A."/>
            <person name="Riano-Pachon D.M."/>
            <person name="Richier S."/>
            <person name="Rokitta S."/>
            <person name="Shiraiwa Y."/>
            <person name="Soanes D.M."/>
            <person name="van der Giezen M."/>
            <person name="Wahlund T.M."/>
            <person name="Williams B."/>
            <person name="Wilson W."/>
            <person name="Wolfe G."/>
            <person name="Wurch L.L."/>
        </authorList>
    </citation>
    <scope>NUCLEOTIDE SEQUENCE</scope>
</reference>
<evidence type="ECO:0008006" key="4">
    <source>
        <dbReference type="Google" id="ProtNLM"/>
    </source>
</evidence>
<feature type="transmembrane region" description="Helical" evidence="1">
    <location>
        <begin position="77"/>
        <end position="96"/>
    </location>
</feature>
<dbReference type="PaxDb" id="2903-EOD09219"/>
<dbReference type="eggNOG" id="ENOG502SUJD">
    <property type="taxonomic scope" value="Eukaryota"/>
</dbReference>
<reference evidence="2" key="2">
    <citation type="submission" date="2024-10" db="UniProtKB">
        <authorList>
            <consortium name="EnsemblProtists"/>
        </authorList>
    </citation>
    <scope>IDENTIFICATION</scope>
</reference>
<name>A0A0D3ID84_EMIH1</name>
<accession>A0A0D3ID84</accession>
<organism evidence="2 3">
    <name type="scientific">Emiliania huxleyi (strain CCMP1516)</name>
    <dbReference type="NCBI Taxonomy" id="280463"/>
    <lineage>
        <taxon>Eukaryota</taxon>
        <taxon>Haptista</taxon>
        <taxon>Haptophyta</taxon>
        <taxon>Prymnesiophyceae</taxon>
        <taxon>Isochrysidales</taxon>
        <taxon>Noelaerhabdaceae</taxon>
        <taxon>Emiliania</taxon>
    </lineage>
</organism>
<keyword evidence="1" id="KW-1133">Transmembrane helix</keyword>
<keyword evidence="3" id="KW-1185">Reference proteome</keyword>
<keyword evidence="1" id="KW-0812">Transmembrane</keyword>
<dbReference type="OMA" id="WISWVEY"/>
<dbReference type="EnsemblProtists" id="EOD09219">
    <property type="protein sequence ID" value="EOD09219"/>
    <property type="gene ID" value="EMIHUDRAFT_216561"/>
</dbReference>
<dbReference type="AlphaFoldDB" id="A0A0D3ID84"/>
<feature type="transmembrane region" description="Helical" evidence="1">
    <location>
        <begin position="37"/>
        <end position="57"/>
    </location>
</feature>
<feature type="transmembrane region" description="Helical" evidence="1">
    <location>
        <begin position="12"/>
        <end position="30"/>
    </location>
</feature>
<feature type="transmembrane region" description="Helical" evidence="1">
    <location>
        <begin position="173"/>
        <end position="190"/>
    </location>
</feature>